<dbReference type="EMBL" id="BPMT01000001">
    <property type="protein sequence ID" value="GIZ91161.1"/>
    <property type="molecule type" value="Genomic_DNA"/>
</dbReference>
<feature type="chain" id="PRO_5041442097" evidence="1">
    <location>
        <begin position="23"/>
        <end position="46"/>
    </location>
</feature>
<evidence type="ECO:0000313" key="5">
    <source>
        <dbReference type="Proteomes" id="UP000887228"/>
    </source>
</evidence>
<evidence type="ECO:0000313" key="4">
    <source>
        <dbReference type="Proteomes" id="UP000887212"/>
    </source>
</evidence>
<accession>A0AA37FKB5</accession>
<gene>
    <name evidence="2" type="ORF">KAM435_04020</name>
    <name evidence="3" type="ORF">KAM436_01290</name>
</gene>
<evidence type="ECO:0000313" key="3">
    <source>
        <dbReference type="EMBL" id="GIZ91161.1"/>
    </source>
</evidence>
<dbReference type="Proteomes" id="UP000887228">
    <property type="component" value="Unassembled WGS sequence"/>
</dbReference>
<dbReference type="AlphaFoldDB" id="A0AA37FKB5"/>
<comment type="caution">
    <text evidence="2">The sequence shown here is derived from an EMBL/GenBank/DDBJ whole genome shotgun (WGS) entry which is preliminary data.</text>
</comment>
<keyword evidence="1" id="KW-0732">Signal</keyword>
<proteinExistence type="predicted"/>
<name>A0AA37FKB5_AQUAC</name>
<evidence type="ECO:0000313" key="2">
    <source>
        <dbReference type="EMBL" id="GIZ87075.1"/>
    </source>
</evidence>
<organism evidence="2 4">
    <name type="scientific">Aquipseudomonas alcaligenes</name>
    <name type="common">Pseudomonas alcaligenes</name>
    <dbReference type="NCBI Taxonomy" id="43263"/>
    <lineage>
        <taxon>Bacteria</taxon>
        <taxon>Pseudomonadati</taxon>
        <taxon>Pseudomonadota</taxon>
        <taxon>Gammaproteobacteria</taxon>
        <taxon>Pseudomonadales</taxon>
        <taxon>Pseudomonadaceae</taxon>
        <taxon>Aquipseudomonas</taxon>
    </lineage>
</organism>
<dbReference type="Proteomes" id="UP000887212">
    <property type="component" value="Unassembled WGS sequence"/>
</dbReference>
<feature type="signal peptide" evidence="1">
    <location>
        <begin position="1"/>
        <end position="22"/>
    </location>
</feature>
<dbReference type="EMBL" id="BPMS01000001">
    <property type="protein sequence ID" value="GIZ87075.1"/>
    <property type="molecule type" value="Genomic_DNA"/>
</dbReference>
<sequence>MTSPLRSLLLILTLAWTGAALADDVVMAFGEKFPPTVFRKATAASS</sequence>
<dbReference type="RefSeq" id="WP_203791284.1">
    <property type="nucleotide sequence ID" value="NZ_AP024354.1"/>
</dbReference>
<reference evidence="2 5" key="1">
    <citation type="submission" date="2021-07" db="EMBL/GenBank/DDBJ databases">
        <title>Whole genome sequencing of carbapenem-resistant Pseudomonas spp. isolated in Japan.</title>
        <authorList>
            <person name="Suzuki M."/>
            <person name="Maehana S."/>
            <person name="Kitasato H."/>
        </authorList>
    </citation>
    <scope>NUCLEOTIDE SEQUENCE</scope>
    <source>
        <strain evidence="2">KAM435</strain>
        <strain evidence="3 5">KAM436</strain>
    </source>
</reference>
<protein>
    <submittedName>
        <fullName evidence="2">Uncharacterized protein</fullName>
    </submittedName>
</protein>
<evidence type="ECO:0000256" key="1">
    <source>
        <dbReference type="SAM" id="SignalP"/>
    </source>
</evidence>